<feature type="signal peptide" evidence="1">
    <location>
        <begin position="1"/>
        <end position="19"/>
    </location>
</feature>
<evidence type="ECO:0000256" key="1">
    <source>
        <dbReference type="SAM" id="SignalP"/>
    </source>
</evidence>
<dbReference type="EMBL" id="CP127363">
    <property type="protein sequence ID" value="WIY51216.1"/>
    <property type="molecule type" value="Genomic_DNA"/>
</dbReference>
<dbReference type="NCBIfam" id="TIGR03757">
    <property type="entry name" value="conj_TIGR03757"/>
    <property type="match status" value="1"/>
</dbReference>
<feature type="chain" id="PRO_5046920263" evidence="1">
    <location>
        <begin position="20"/>
        <end position="144"/>
    </location>
</feature>
<accession>A0ABY9AWA7</accession>
<gene>
    <name evidence="2" type="ORF">QRO08_11840</name>
</gene>
<proteinExistence type="predicted"/>
<protein>
    <submittedName>
        <fullName evidence="2">TIGR03757 family integrating conjugative element protein</fullName>
    </submittedName>
</protein>
<keyword evidence="1" id="KW-0732">Signal</keyword>
<name>A0ABY9AWA7_PARCI</name>
<dbReference type="InterPro" id="IPR011090">
    <property type="entry name" value="Integr_conj_element_PFL4709"/>
</dbReference>
<evidence type="ECO:0000313" key="3">
    <source>
        <dbReference type="Proteomes" id="UP001242732"/>
    </source>
</evidence>
<evidence type="ECO:0000313" key="2">
    <source>
        <dbReference type="EMBL" id="WIY51216.1"/>
    </source>
</evidence>
<dbReference type="RefSeq" id="WP_011795844.1">
    <property type="nucleotide sequence ID" value="NZ_CP023687.1"/>
</dbReference>
<dbReference type="Pfam" id="PF07511">
    <property type="entry name" value="DUF1525"/>
    <property type="match status" value="1"/>
</dbReference>
<reference evidence="2 3" key="1">
    <citation type="submission" date="2023-06" db="EMBL/GenBank/DDBJ databases">
        <authorList>
            <person name="Ham H."/>
            <person name="Park D.S."/>
        </authorList>
    </citation>
    <scope>NUCLEOTIDE SEQUENCE [LARGE SCALE GENOMIC DNA]</scope>
    <source>
        <strain evidence="2 3">KACC 17005</strain>
    </source>
</reference>
<dbReference type="Proteomes" id="UP001242732">
    <property type="component" value="Chromosome"/>
</dbReference>
<sequence length="144" mass="15701">MKRRILIAAAVCSAGAVWAQGAPSVTTVEVFANSATNLSTPSQPPYVLQVYRVDALAQLGRQFSARLPANEAQARAYMQQQEAQIRARYKDQITQAANGMSLAMHYRLTRLPAVVVNREAVIYGVADVQHAVGLYQQSKARGAR</sequence>
<organism evidence="2 3">
    <name type="scientific">Paracidovorax citrulli</name>
    <name type="common">Acidovorax citrulli</name>
    <dbReference type="NCBI Taxonomy" id="80869"/>
    <lineage>
        <taxon>Bacteria</taxon>
        <taxon>Pseudomonadati</taxon>
        <taxon>Pseudomonadota</taxon>
        <taxon>Betaproteobacteria</taxon>
        <taxon>Burkholderiales</taxon>
        <taxon>Comamonadaceae</taxon>
        <taxon>Paracidovorax</taxon>
    </lineage>
</organism>
<keyword evidence="3" id="KW-1185">Reference proteome</keyword>